<dbReference type="HOGENOM" id="CLU_2976805_0_0_9"/>
<name>C4G7Z6_9FIRM</name>
<proteinExistence type="predicted"/>
<keyword evidence="2" id="KW-1185">Reference proteome</keyword>
<dbReference type="Proteomes" id="UP000003494">
    <property type="component" value="Unassembled WGS sequence"/>
</dbReference>
<comment type="caution">
    <text evidence="1">The sequence shown here is derived from an EMBL/GenBank/DDBJ whole genome shotgun (WGS) entry which is preliminary data.</text>
</comment>
<evidence type="ECO:0000313" key="2">
    <source>
        <dbReference type="Proteomes" id="UP000003494"/>
    </source>
</evidence>
<dbReference type="EMBL" id="ACIP02000001">
    <property type="protein sequence ID" value="EEP28820.1"/>
    <property type="molecule type" value="Genomic_DNA"/>
</dbReference>
<accession>C4G7Z6</accession>
<reference evidence="1" key="1">
    <citation type="submission" date="2009-04" db="EMBL/GenBank/DDBJ databases">
        <authorList>
            <person name="Weinstock G."/>
            <person name="Sodergren E."/>
            <person name="Clifton S."/>
            <person name="Fulton L."/>
            <person name="Fulton B."/>
            <person name="Courtney L."/>
            <person name="Fronick C."/>
            <person name="Harrison M."/>
            <person name="Strong C."/>
            <person name="Farmer C."/>
            <person name="Delahaunty K."/>
            <person name="Markovic C."/>
            <person name="Hall O."/>
            <person name="Minx P."/>
            <person name="Tomlinson C."/>
            <person name="Mitreva M."/>
            <person name="Nelson J."/>
            <person name="Hou S."/>
            <person name="Wollam A."/>
            <person name="Pepin K.H."/>
            <person name="Johnson M."/>
            <person name="Bhonagiri V."/>
            <person name="Nash W.E."/>
            <person name="Warren W."/>
            <person name="Chinwalla A."/>
            <person name="Mardis E.R."/>
            <person name="Wilson R.K."/>
        </authorList>
    </citation>
    <scope>NUCLEOTIDE SEQUENCE [LARGE SCALE GENOMIC DNA]</scope>
    <source>
        <strain evidence="1">DSM 14600</strain>
    </source>
</reference>
<protein>
    <submittedName>
        <fullName evidence="1">Uncharacterized protein</fullName>
    </submittedName>
</protein>
<evidence type="ECO:0000313" key="1">
    <source>
        <dbReference type="EMBL" id="EEP28820.1"/>
    </source>
</evidence>
<organism evidence="1 2">
    <name type="scientific">Shuttleworthella satelles DSM 14600</name>
    <dbReference type="NCBI Taxonomy" id="626523"/>
    <lineage>
        <taxon>Bacteria</taxon>
        <taxon>Bacillati</taxon>
        <taxon>Bacillota</taxon>
        <taxon>Clostridia</taxon>
        <taxon>Lachnospirales</taxon>
        <taxon>Lachnospiraceae</taxon>
        <taxon>Shuttleworthella</taxon>
    </lineage>
</organism>
<sequence length="58" mass="6584">MRINADALEIISIHGSREGPDRLRTVLMIPSTISIHGSREGPDEKIHYGEDYTVMLYK</sequence>
<dbReference type="STRING" id="626523.GCWU000342_00162"/>
<gene>
    <name evidence="1" type="ORF">GCWU000342_00162</name>
</gene>
<dbReference type="AlphaFoldDB" id="C4G7Z6"/>